<feature type="domain" description="Major facilitator superfamily (MFS) profile" evidence="9">
    <location>
        <begin position="23"/>
        <end position="406"/>
    </location>
</feature>
<reference evidence="10 11" key="1">
    <citation type="submission" date="2020-03" db="EMBL/GenBank/DDBJ databases">
        <title>Genomic Encyclopedia of Type Strains, Phase IV (KMG-IV): sequencing the most valuable type-strain genomes for metagenomic binning, comparative biology and taxonomic classification.</title>
        <authorList>
            <person name="Goeker M."/>
        </authorList>
    </citation>
    <scope>NUCLEOTIDE SEQUENCE [LARGE SCALE GENOMIC DNA]</scope>
    <source>
        <strain evidence="10 11">DSM 4733</strain>
    </source>
</reference>
<dbReference type="AlphaFoldDB" id="A0A7X5V1N3"/>
<evidence type="ECO:0000256" key="7">
    <source>
        <dbReference type="ARBA" id="ARBA00023136"/>
    </source>
</evidence>
<evidence type="ECO:0000259" key="9">
    <source>
        <dbReference type="PROSITE" id="PS50850"/>
    </source>
</evidence>
<keyword evidence="7 8" id="KW-0472">Membrane</keyword>
<feature type="transmembrane region" description="Helical" evidence="8">
    <location>
        <begin position="27"/>
        <end position="45"/>
    </location>
</feature>
<keyword evidence="3" id="KW-0813">Transport</keyword>
<comment type="subcellular location">
    <subcellularLocation>
        <location evidence="1">Cell membrane</location>
        <topology evidence="1">Multi-pass membrane protein</topology>
    </subcellularLocation>
</comment>
<dbReference type="Gene3D" id="1.20.1250.20">
    <property type="entry name" value="MFS general substrate transporter like domains"/>
    <property type="match status" value="1"/>
</dbReference>
<dbReference type="InterPro" id="IPR036259">
    <property type="entry name" value="MFS_trans_sf"/>
</dbReference>
<dbReference type="InterPro" id="IPR020846">
    <property type="entry name" value="MFS_dom"/>
</dbReference>
<feature type="transmembrane region" description="Helical" evidence="8">
    <location>
        <begin position="383"/>
        <end position="402"/>
    </location>
</feature>
<dbReference type="GO" id="GO:0022857">
    <property type="term" value="F:transmembrane transporter activity"/>
    <property type="evidence" value="ECO:0007669"/>
    <property type="project" value="InterPro"/>
</dbReference>
<protein>
    <submittedName>
        <fullName evidence="10">YNFM family putative membrane transporter</fullName>
    </submittedName>
</protein>
<feature type="transmembrane region" description="Helical" evidence="8">
    <location>
        <begin position="65"/>
        <end position="84"/>
    </location>
</feature>
<evidence type="ECO:0000256" key="6">
    <source>
        <dbReference type="ARBA" id="ARBA00022989"/>
    </source>
</evidence>
<comment type="caution">
    <text evidence="10">The sequence shown here is derived from an EMBL/GenBank/DDBJ whole genome shotgun (WGS) entry which is preliminary data.</text>
</comment>
<feature type="transmembrane region" description="Helical" evidence="8">
    <location>
        <begin position="151"/>
        <end position="173"/>
    </location>
</feature>
<dbReference type="PROSITE" id="PS50850">
    <property type="entry name" value="MFS"/>
    <property type="match status" value="1"/>
</dbReference>
<sequence length="421" mass="44065">MTGPDPAEPDRAPHGGYARGTPGYRRLTLAMLFAGFSTFSLLYSAQPLLPLFADEFRLSAEAASLAVSLATGPLAVAIIVAGMLSDKLGRRPLMVFAMFGAGLLTTLTGLAPGWNALLALRLLTGIALAGMPAVAMAYVSEEVEPHSVGPAMGLYIAGSAIGGMAGRLGVSLLTELVDWRWGLIGVGLIGLAMAEGFRRLAPPSRRFVPQPMHPGAVLAAGRDLFRDRAMPLLYAEAFLLMGVFVTIYNYVGFRLVAPPFALGHAAIGAIFLLYLLGSGSSTWFGHLAERRGRRLIFWIPTAMLLIGTALTASARLALVVAGIGIVTIGFFGAHSIASSWVGRRARASRGQAAAFYLFFYYMGSSLLGSAGGIAWTGWGWTGVTLYCGALTVVALGIAAKLATVPPLALPAVTPPRPMGAD</sequence>
<dbReference type="PANTHER" id="PTHR43271">
    <property type="entry name" value="BLL2771 PROTEIN"/>
    <property type="match status" value="1"/>
</dbReference>
<keyword evidence="4" id="KW-1003">Cell membrane</keyword>
<evidence type="ECO:0000256" key="2">
    <source>
        <dbReference type="ARBA" id="ARBA00008335"/>
    </source>
</evidence>
<evidence type="ECO:0000313" key="10">
    <source>
        <dbReference type="EMBL" id="NIJ65731.1"/>
    </source>
</evidence>
<dbReference type="PROSITE" id="PS00216">
    <property type="entry name" value="SUGAR_TRANSPORT_1"/>
    <property type="match status" value="1"/>
</dbReference>
<name>A0A7X5V1N3_9SPHN</name>
<feature type="transmembrane region" description="Helical" evidence="8">
    <location>
        <begin position="295"/>
        <end position="312"/>
    </location>
</feature>
<dbReference type="InterPro" id="IPR011701">
    <property type="entry name" value="MFS"/>
</dbReference>
<accession>A0A7X5V1N3</accession>
<organism evidence="10 11">
    <name type="scientific">Sphingomonas leidyi</name>
    <dbReference type="NCBI Taxonomy" id="68569"/>
    <lineage>
        <taxon>Bacteria</taxon>
        <taxon>Pseudomonadati</taxon>
        <taxon>Pseudomonadota</taxon>
        <taxon>Alphaproteobacteria</taxon>
        <taxon>Sphingomonadales</taxon>
        <taxon>Sphingomonadaceae</taxon>
        <taxon>Sphingomonas</taxon>
    </lineage>
</organism>
<dbReference type="SUPFAM" id="SSF103473">
    <property type="entry name" value="MFS general substrate transporter"/>
    <property type="match status" value="1"/>
</dbReference>
<evidence type="ECO:0000256" key="5">
    <source>
        <dbReference type="ARBA" id="ARBA00022692"/>
    </source>
</evidence>
<dbReference type="CDD" id="cd17324">
    <property type="entry name" value="MFS_NepI_like"/>
    <property type="match status" value="1"/>
</dbReference>
<feature type="transmembrane region" description="Helical" evidence="8">
    <location>
        <begin position="118"/>
        <end position="139"/>
    </location>
</feature>
<feature type="transmembrane region" description="Helical" evidence="8">
    <location>
        <begin position="179"/>
        <end position="197"/>
    </location>
</feature>
<keyword evidence="6 8" id="KW-1133">Transmembrane helix</keyword>
<dbReference type="InterPro" id="IPR005829">
    <property type="entry name" value="Sugar_transporter_CS"/>
</dbReference>
<feature type="transmembrane region" description="Helical" evidence="8">
    <location>
        <begin position="232"/>
        <end position="251"/>
    </location>
</feature>
<keyword evidence="11" id="KW-1185">Reference proteome</keyword>
<evidence type="ECO:0000256" key="3">
    <source>
        <dbReference type="ARBA" id="ARBA00022448"/>
    </source>
</evidence>
<evidence type="ECO:0000256" key="4">
    <source>
        <dbReference type="ARBA" id="ARBA00022475"/>
    </source>
</evidence>
<dbReference type="EMBL" id="JAASQV010000002">
    <property type="protein sequence ID" value="NIJ65731.1"/>
    <property type="molecule type" value="Genomic_DNA"/>
</dbReference>
<proteinExistence type="inferred from homology"/>
<dbReference type="Pfam" id="PF07690">
    <property type="entry name" value="MFS_1"/>
    <property type="match status" value="1"/>
</dbReference>
<dbReference type="PANTHER" id="PTHR43271:SF1">
    <property type="entry name" value="INNER MEMBRANE TRANSPORT PROTEIN YNFM"/>
    <property type="match status" value="1"/>
</dbReference>
<gene>
    <name evidence="10" type="ORF">FHR20_002693</name>
</gene>
<evidence type="ECO:0000313" key="11">
    <source>
        <dbReference type="Proteomes" id="UP000564677"/>
    </source>
</evidence>
<dbReference type="RefSeq" id="WP_167300076.1">
    <property type="nucleotide sequence ID" value="NZ_JAASQV010000002.1"/>
</dbReference>
<keyword evidence="5 8" id="KW-0812">Transmembrane</keyword>
<feature type="transmembrane region" description="Helical" evidence="8">
    <location>
        <begin position="318"/>
        <end position="341"/>
    </location>
</feature>
<feature type="transmembrane region" description="Helical" evidence="8">
    <location>
        <begin position="93"/>
        <end position="112"/>
    </location>
</feature>
<feature type="transmembrane region" description="Helical" evidence="8">
    <location>
        <begin position="353"/>
        <end position="377"/>
    </location>
</feature>
<dbReference type="GO" id="GO:0005886">
    <property type="term" value="C:plasma membrane"/>
    <property type="evidence" value="ECO:0007669"/>
    <property type="project" value="UniProtKB-SubCell"/>
</dbReference>
<evidence type="ECO:0000256" key="1">
    <source>
        <dbReference type="ARBA" id="ARBA00004651"/>
    </source>
</evidence>
<comment type="similarity">
    <text evidence="2">Belongs to the major facilitator superfamily.</text>
</comment>
<dbReference type="Proteomes" id="UP000564677">
    <property type="component" value="Unassembled WGS sequence"/>
</dbReference>
<evidence type="ECO:0000256" key="8">
    <source>
        <dbReference type="SAM" id="Phobius"/>
    </source>
</evidence>